<dbReference type="AlphaFoldDB" id="A0AA39J6V4"/>
<dbReference type="GeneID" id="85354077"/>
<reference evidence="1" key="1">
    <citation type="submission" date="2023-06" db="EMBL/GenBank/DDBJ databases">
        <authorList>
            <consortium name="Lawrence Berkeley National Laboratory"/>
            <person name="Ahrendt S."/>
            <person name="Sahu N."/>
            <person name="Indic B."/>
            <person name="Wong-Bajracharya J."/>
            <person name="Merenyi Z."/>
            <person name="Ke H.-M."/>
            <person name="Monk M."/>
            <person name="Kocsube S."/>
            <person name="Drula E."/>
            <person name="Lipzen A."/>
            <person name="Balint B."/>
            <person name="Henrissat B."/>
            <person name="Andreopoulos B."/>
            <person name="Martin F.M."/>
            <person name="Harder C.B."/>
            <person name="Rigling D."/>
            <person name="Ford K.L."/>
            <person name="Foster G.D."/>
            <person name="Pangilinan J."/>
            <person name="Papanicolaou A."/>
            <person name="Barry K."/>
            <person name="LaButti K."/>
            <person name="Viragh M."/>
            <person name="Koriabine M."/>
            <person name="Yan M."/>
            <person name="Riley R."/>
            <person name="Champramary S."/>
            <person name="Plett K.L."/>
            <person name="Tsai I.J."/>
            <person name="Slot J."/>
            <person name="Sipos G."/>
            <person name="Plett J."/>
            <person name="Nagy L.G."/>
            <person name="Grigoriev I.V."/>
        </authorList>
    </citation>
    <scope>NUCLEOTIDE SEQUENCE</scope>
    <source>
        <strain evidence="1">CCBAS 213</strain>
    </source>
</reference>
<dbReference type="Proteomes" id="UP001175211">
    <property type="component" value="Unassembled WGS sequence"/>
</dbReference>
<gene>
    <name evidence="1" type="ORF">EV420DRAFT_1487494</name>
</gene>
<dbReference type="RefSeq" id="XP_060322270.1">
    <property type="nucleotide sequence ID" value="XM_060470529.1"/>
</dbReference>
<dbReference type="EMBL" id="JAUEPS010000126">
    <property type="protein sequence ID" value="KAK0436467.1"/>
    <property type="molecule type" value="Genomic_DNA"/>
</dbReference>
<name>A0AA39J6V4_ARMTA</name>
<organism evidence="1 2">
    <name type="scientific">Armillaria tabescens</name>
    <name type="common">Ringless honey mushroom</name>
    <name type="synonym">Agaricus tabescens</name>
    <dbReference type="NCBI Taxonomy" id="1929756"/>
    <lineage>
        <taxon>Eukaryota</taxon>
        <taxon>Fungi</taxon>
        <taxon>Dikarya</taxon>
        <taxon>Basidiomycota</taxon>
        <taxon>Agaricomycotina</taxon>
        <taxon>Agaricomycetes</taxon>
        <taxon>Agaricomycetidae</taxon>
        <taxon>Agaricales</taxon>
        <taxon>Marasmiineae</taxon>
        <taxon>Physalacriaceae</taxon>
        <taxon>Desarmillaria</taxon>
    </lineage>
</organism>
<evidence type="ECO:0000313" key="1">
    <source>
        <dbReference type="EMBL" id="KAK0436467.1"/>
    </source>
</evidence>
<protein>
    <submittedName>
        <fullName evidence="1">Uncharacterized protein</fullName>
    </submittedName>
</protein>
<proteinExistence type="predicted"/>
<keyword evidence="2" id="KW-1185">Reference proteome</keyword>
<comment type="caution">
    <text evidence="1">The sequence shown here is derived from an EMBL/GenBank/DDBJ whole genome shotgun (WGS) entry which is preliminary data.</text>
</comment>
<accession>A0AA39J6V4</accession>
<sequence length="242" mass="27553">MAQWIIQPCNCTYMSGLENGATCDSLYFSLPPVRGDEGCWKGCLISQWRHLPFWSCRRQVLRLCQCQGIYLKKILPRKFHPVYLHATLLNQEKGLTKRNDAALLAPNHESNIKVLNKTIGPTTKVYRRIPFHPFGEFTAPFLIVFDFLMYSTPSPCLHHYTATSSSHDCRLPHRSLDALSPSSETTSPVLSKTMALLQFMIDILLSLLCRRFHGEIDQHERRGGGVSFEDELGWFPGIEAAK</sequence>
<evidence type="ECO:0000313" key="2">
    <source>
        <dbReference type="Proteomes" id="UP001175211"/>
    </source>
</evidence>